<dbReference type="InterPro" id="IPR000726">
    <property type="entry name" value="Glyco_hydro_19_cat"/>
</dbReference>
<dbReference type="Pfam" id="PF00182">
    <property type="entry name" value="Glyco_hydro_19"/>
    <property type="match status" value="1"/>
</dbReference>
<organism evidence="2 3">
    <name type="scientific">Collimonas pratensis</name>
    <dbReference type="NCBI Taxonomy" id="279113"/>
    <lineage>
        <taxon>Bacteria</taxon>
        <taxon>Pseudomonadati</taxon>
        <taxon>Pseudomonadota</taxon>
        <taxon>Betaproteobacteria</taxon>
        <taxon>Burkholderiales</taxon>
        <taxon>Oxalobacteraceae</taxon>
        <taxon>Collimonas</taxon>
    </lineage>
</organism>
<gene>
    <name evidence="2" type="ORF">CPter291_3684</name>
</gene>
<feature type="domain" description="Glycoside hydrolase family 19 catalytic" evidence="1">
    <location>
        <begin position="95"/>
        <end position="158"/>
    </location>
</feature>
<protein>
    <submittedName>
        <fullName evidence="2">Chitinase class I family protein</fullName>
    </submittedName>
</protein>
<reference evidence="2 3" key="1">
    <citation type="submission" date="2015-11" db="EMBL/GenBank/DDBJ databases">
        <title>Exploring the genomic traits of fungus-feeding bacterial genus Collimonas.</title>
        <authorList>
            <person name="Song C."/>
            <person name="Schmidt R."/>
            <person name="de Jager V."/>
            <person name="Krzyzanowska D."/>
            <person name="Jongedijk E."/>
            <person name="Cankar K."/>
            <person name="Beekwilder J."/>
            <person name="van Veen A."/>
            <person name="de Boer W."/>
            <person name="van Veen J.A."/>
            <person name="Garbeva P."/>
        </authorList>
    </citation>
    <scope>NUCLEOTIDE SEQUENCE [LARGE SCALE GENOMIC DNA]</scope>
    <source>
        <strain evidence="2 3">Ter291</strain>
    </source>
</reference>
<evidence type="ECO:0000313" key="3">
    <source>
        <dbReference type="Proteomes" id="UP000074914"/>
    </source>
</evidence>
<accession>A0ABN4MCG5</accession>
<dbReference type="Gene3D" id="1.10.530.10">
    <property type="match status" value="1"/>
</dbReference>
<keyword evidence="3" id="KW-1185">Reference proteome</keyword>
<sequence>MTNSTDEPLGKTTADTDHTKVEQVTIACACNRDITIDELKEAYPDRKKAILEKFLPELNSTMVHYDISSCLRKAHFLAQAGHESSELFYTAENVSAEIEKKNYGGYKGRGLIQITGKLNYTNYGAYIKQDLMEENRLKVEETKLATDSAGWFWIAGRSESLNIYADQNDLLYISAEINGGYNGYEGQSTSRLRLLKNAVDALHVVACPQLDALFTAFPEVAKFTYETFKLENSKAYDKPDMAFAWGYWHDPKSTMHGTKKDVELAKLGYSRYVELYDGLTAAQIKKLPVKRFGILRKDMKPHAEKRLTELSSTTTEKTPK</sequence>
<dbReference type="InterPro" id="IPR023346">
    <property type="entry name" value="Lysozyme-like_dom_sf"/>
</dbReference>
<dbReference type="SUPFAM" id="SSF53955">
    <property type="entry name" value="Lysozyme-like"/>
    <property type="match status" value="1"/>
</dbReference>
<dbReference type="Proteomes" id="UP000074914">
    <property type="component" value="Chromosome"/>
</dbReference>
<dbReference type="EMBL" id="CP013236">
    <property type="protein sequence ID" value="AMP15918.1"/>
    <property type="molecule type" value="Genomic_DNA"/>
</dbReference>
<proteinExistence type="predicted"/>
<dbReference type="RefSeq" id="WP_062117500.1">
    <property type="nucleotide sequence ID" value="NZ_CP013236.1"/>
</dbReference>
<name>A0ABN4MCG5_9BURK</name>
<evidence type="ECO:0000313" key="2">
    <source>
        <dbReference type="EMBL" id="AMP15918.1"/>
    </source>
</evidence>
<evidence type="ECO:0000259" key="1">
    <source>
        <dbReference type="Pfam" id="PF00182"/>
    </source>
</evidence>